<feature type="non-terminal residue" evidence="2">
    <location>
        <position position="63"/>
    </location>
</feature>
<organism evidence="2 3">
    <name type="scientific">Candolleomyces eurysporus</name>
    <dbReference type="NCBI Taxonomy" id="2828524"/>
    <lineage>
        <taxon>Eukaryota</taxon>
        <taxon>Fungi</taxon>
        <taxon>Dikarya</taxon>
        <taxon>Basidiomycota</taxon>
        <taxon>Agaricomycotina</taxon>
        <taxon>Agaricomycetes</taxon>
        <taxon>Agaricomycetidae</taxon>
        <taxon>Agaricales</taxon>
        <taxon>Agaricineae</taxon>
        <taxon>Psathyrellaceae</taxon>
        <taxon>Candolleomyces</taxon>
    </lineage>
</organism>
<feature type="compositionally biased region" description="Basic and acidic residues" evidence="1">
    <location>
        <begin position="22"/>
        <end position="37"/>
    </location>
</feature>
<name>A0A9W8JC83_9AGAR</name>
<sequence length="63" mass="6957">MAFNHPAAQAALINQQNNAMEQLERRREREREREKELAAAAARGRSGSASGLEGGRLLPPYPI</sequence>
<evidence type="ECO:0000256" key="1">
    <source>
        <dbReference type="SAM" id="MobiDB-lite"/>
    </source>
</evidence>
<comment type="caution">
    <text evidence="2">The sequence shown here is derived from an EMBL/GenBank/DDBJ whole genome shotgun (WGS) entry which is preliminary data.</text>
</comment>
<accession>A0A9W8JC83</accession>
<protein>
    <submittedName>
        <fullName evidence="2">Uncharacterized protein</fullName>
    </submittedName>
</protein>
<reference evidence="2" key="1">
    <citation type="submission" date="2022-06" db="EMBL/GenBank/DDBJ databases">
        <title>Genome Sequence of Candolleomyces eurysporus.</title>
        <authorList>
            <person name="Buettner E."/>
        </authorList>
    </citation>
    <scope>NUCLEOTIDE SEQUENCE</scope>
    <source>
        <strain evidence="2">VTCC 930004</strain>
    </source>
</reference>
<keyword evidence="3" id="KW-1185">Reference proteome</keyword>
<feature type="region of interest" description="Disordered" evidence="1">
    <location>
        <begin position="1"/>
        <end position="63"/>
    </location>
</feature>
<feature type="compositionally biased region" description="Low complexity" evidence="1">
    <location>
        <begin position="7"/>
        <end position="19"/>
    </location>
</feature>
<evidence type="ECO:0000313" key="2">
    <source>
        <dbReference type="EMBL" id="KAJ2931977.1"/>
    </source>
</evidence>
<feature type="compositionally biased region" description="Low complexity" evidence="1">
    <location>
        <begin position="38"/>
        <end position="63"/>
    </location>
</feature>
<gene>
    <name evidence="2" type="ORF">H1R20_g5127</name>
</gene>
<dbReference type="Proteomes" id="UP001140091">
    <property type="component" value="Unassembled WGS sequence"/>
</dbReference>
<proteinExistence type="predicted"/>
<dbReference type="EMBL" id="JANBPK010000788">
    <property type="protein sequence ID" value="KAJ2931977.1"/>
    <property type="molecule type" value="Genomic_DNA"/>
</dbReference>
<evidence type="ECO:0000313" key="3">
    <source>
        <dbReference type="Proteomes" id="UP001140091"/>
    </source>
</evidence>
<dbReference type="AlphaFoldDB" id="A0A9W8JC83"/>